<dbReference type="RefSeq" id="WP_103232392.1">
    <property type="nucleotide sequence ID" value="NZ_PPEG02000003.1"/>
</dbReference>
<keyword evidence="8" id="KW-0249">Electron transport</keyword>
<dbReference type="GO" id="GO:0005886">
    <property type="term" value="C:plasma membrane"/>
    <property type="evidence" value="ECO:0007669"/>
    <property type="project" value="UniProtKB-SubCell"/>
</dbReference>
<evidence type="ECO:0000256" key="2">
    <source>
        <dbReference type="ARBA" id="ARBA00004651"/>
    </source>
</evidence>
<dbReference type="PANTHER" id="PTHR30529">
    <property type="entry name" value="CYTOCHROME B561"/>
    <property type="match status" value="1"/>
</dbReference>
<comment type="similarity">
    <text evidence="12">Belongs to the cytochrome b561 family.</text>
</comment>
<keyword evidence="10" id="KW-0408">Iron</keyword>
<dbReference type="Pfam" id="PF01292">
    <property type="entry name" value="Ni_hydr_CYTB"/>
    <property type="match status" value="1"/>
</dbReference>
<comment type="caution">
    <text evidence="16">The sequence shown here is derived from an EMBL/GenBank/DDBJ whole genome shotgun (WGS) entry which is preliminary data.</text>
</comment>
<dbReference type="Proteomes" id="UP000326384">
    <property type="component" value="Unassembled WGS sequence"/>
</dbReference>
<dbReference type="Gene3D" id="1.20.950.20">
    <property type="entry name" value="Transmembrane di-heme cytochromes, Chain C"/>
    <property type="match status" value="1"/>
</dbReference>
<keyword evidence="3" id="KW-0813">Transport</keyword>
<dbReference type="InterPro" id="IPR011577">
    <property type="entry name" value="Cyt_b561_bac/Ni-Hgenase"/>
</dbReference>
<keyword evidence="18" id="KW-1185">Reference proteome</keyword>
<sequence length="177" mass="20290">MKKIIKNNLSEKYSKGTIIIHWISLVLIILLLPTGFLMQEMKAEMRLNLLRVHTLFGILIFVLTLIRILFFFRNQRPSKLETGSSFHNKLVVWIESSFYYLLIFLCLSGITTLITSNLTEAIQNSEASLLPKKLDTPPLITHRALAILLIVLLIVHIGGVVTHYLKNKENTLKRILP</sequence>
<dbReference type="PANTHER" id="PTHR30529:SF7">
    <property type="entry name" value="CYTOCHROME B561 BACTERIAL_NI-HYDROGENASE DOMAIN-CONTAINING PROTEIN"/>
    <property type="match status" value="1"/>
</dbReference>
<dbReference type="InterPro" id="IPR016174">
    <property type="entry name" value="Di-haem_cyt_TM"/>
</dbReference>
<gene>
    <name evidence="16" type="ORF">C1634_007075</name>
    <name evidence="15" type="ORF">F8D52_08370</name>
</gene>
<evidence type="ECO:0000256" key="5">
    <source>
        <dbReference type="ARBA" id="ARBA00022617"/>
    </source>
</evidence>
<proteinExistence type="inferred from homology"/>
<name>A0A316WMW5_9FLAO</name>
<dbReference type="Proteomes" id="UP000236413">
    <property type="component" value="Unassembled WGS sequence"/>
</dbReference>
<dbReference type="EMBL" id="PPEG02000003">
    <property type="protein sequence ID" value="PWN62537.1"/>
    <property type="molecule type" value="Genomic_DNA"/>
</dbReference>
<evidence type="ECO:0000256" key="6">
    <source>
        <dbReference type="ARBA" id="ARBA00022692"/>
    </source>
</evidence>
<dbReference type="GO" id="GO:0046872">
    <property type="term" value="F:metal ion binding"/>
    <property type="evidence" value="ECO:0007669"/>
    <property type="project" value="UniProtKB-KW"/>
</dbReference>
<evidence type="ECO:0000256" key="9">
    <source>
        <dbReference type="ARBA" id="ARBA00022989"/>
    </source>
</evidence>
<evidence type="ECO:0000313" key="16">
    <source>
        <dbReference type="EMBL" id="PWN62537.1"/>
    </source>
</evidence>
<evidence type="ECO:0000313" key="15">
    <source>
        <dbReference type="EMBL" id="KAB1231076.1"/>
    </source>
</evidence>
<dbReference type="AlphaFoldDB" id="A0A316WMW5"/>
<dbReference type="GO" id="GO:0022904">
    <property type="term" value="P:respiratory electron transport chain"/>
    <property type="evidence" value="ECO:0007669"/>
    <property type="project" value="InterPro"/>
</dbReference>
<keyword evidence="11 13" id="KW-0472">Membrane</keyword>
<evidence type="ECO:0000256" key="8">
    <source>
        <dbReference type="ARBA" id="ARBA00022982"/>
    </source>
</evidence>
<evidence type="ECO:0000256" key="11">
    <source>
        <dbReference type="ARBA" id="ARBA00023136"/>
    </source>
</evidence>
<dbReference type="InterPro" id="IPR052168">
    <property type="entry name" value="Cytochrome_b561_oxidase"/>
</dbReference>
<keyword evidence="6 13" id="KW-0812">Transmembrane</keyword>
<protein>
    <recommendedName>
        <fullName evidence="14">Cytochrome b561 bacterial/Ni-hydrogenase domain-containing protein</fullName>
    </recommendedName>
</protein>
<evidence type="ECO:0000256" key="12">
    <source>
        <dbReference type="ARBA" id="ARBA00037975"/>
    </source>
</evidence>
<dbReference type="SUPFAM" id="SSF81342">
    <property type="entry name" value="Transmembrane di-heme cytochromes"/>
    <property type="match status" value="1"/>
</dbReference>
<keyword evidence="7" id="KW-0479">Metal-binding</keyword>
<keyword evidence="5" id="KW-0349">Heme</keyword>
<evidence type="ECO:0000256" key="1">
    <source>
        <dbReference type="ARBA" id="ARBA00001970"/>
    </source>
</evidence>
<evidence type="ECO:0000256" key="13">
    <source>
        <dbReference type="SAM" id="Phobius"/>
    </source>
</evidence>
<feature type="domain" description="Cytochrome b561 bacterial/Ni-hydrogenase" evidence="14">
    <location>
        <begin position="13"/>
        <end position="177"/>
    </location>
</feature>
<feature type="transmembrane region" description="Helical" evidence="13">
    <location>
        <begin position="20"/>
        <end position="38"/>
    </location>
</feature>
<accession>A0A316WMW5</accession>
<reference evidence="16 17" key="1">
    <citation type="submission" date="2018-04" db="EMBL/GenBank/DDBJ databases">
        <title>Chryseobacterium oncorhynchi 701B-08T from rainbow trout, and Chryseobacterium viscerum 687B-08T from diseased fish.</title>
        <authorList>
            <person name="Jeong J.-J."/>
            <person name="Lee Y.J."/>
            <person name="Pathiraja D."/>
            <person name="Park B."/>
            <person name="Choi I.-G."/>
            <person name="Kim K.D."/>
        </authorList>
    </citation>
    <scope>NUCLEOTIDE SEQUENCE [LARGE SCALE GENOMIC DNA]</scope>
    <source>
        <strain evidence="16 17">687B-08</strain>
    </source>
</reference>
<evidence type="ECO:0000256" key="10">
    <source>
        <dbReference type="ARBA" id="ARBA00023004"/>
    </source>
</evidence>
<keyword evidence="4" id="KW-1003">Cell membrane</keyword>
<dbReference type="GO" id="GO:0009055">
    <property type="term" value="F:electron transfer activity"/>
    <property type="evidence" value="ECO:0007669"/>
    <property type="project" value="InterPro"/>
</dbReference>
<evidence type="ECO:0000256" key="7">
    <source>
        <dbReference type="ARBA" id="ARBA00022723"/>
    </source>
</evidence>
<dbReference type="EMBL" id="VTPV01000004">
    <property type="protein sequence ID" value="KAB1231076.1"/>
    <property type="molecule type" value="Genomic_DNA"/>
</dbReference>
<evidence type="ECO:0000313" key="17">
    <source>
        <dbReference type="Proteomes" id="UP000236413"/>
    </source>
</evidence>
<dbReference type="GO" id="GO:0020037">
    <property type="term" value="F:heme binding"/>
    <property type="evidence" value="ECO:0007669"/>
    <property type="project" value="TreeGrafter"/>
</dbReference>
<feature type="transmembrane region" description="Helical" evidence="13">
    <location>
        <begin position="50"/>
        <end position="70"/>
    </location>
</feature>
<keyword evidence="9 13" id="KW-1133">Transmembrane helix</keyword>
<feature type="transmembrane region" description="Helical" evidence="13">
    <location>
        <begin position="90"/>
        <end position="114"/>
    </location>
</feature>
<evidence type="ECO:0000313" key="18">
    <source>
        <dbReference type="Proteomes" id="UP000326384"/>
    </source>
</evidence>
<evidence type="ECO:0000256" key="3">
    <source>
        <dbReference type="ARBA" id="ARBA00022448"/>
    </source>
</evidence>
<organism evidence="16 17">
    <name type="scientific">Chryseobacterium viscerum</name>
    <dbReference type="NCBI Taxonomy" id="1037377"/>
    <lineage>
        <taxon>Bacteria</taxon>
        <taxon>Pseudomonadati</taxon>
        <taxon>Bacteroidota</taxon>
        <taxon>Flavobacteriia</taxon>
        <taxon>Flavobacteriales</taxon>
        <taxon>Weeksellaceae</taxon>
        <taxon>Chryseobacterium group</taxon>
        <taxon>Chryseobacterium</taxon>
    </lineage>
</organism>
<feature type="transmembrane region" description="Helical" evidence="13">
    <location>
        <begin position="144"/>
        <end position="165"/>
    </location>
</feature>
<evidence type="ECO:0000256" key="4">
    <source>
        <dbReference type="ARBA" id="ARBA00022475"/>
    </source>
</evidence>
<reference evidence="15 18" key="2">
    <citation type="journal article" date="2019" name="Stand. Genomic Sci.">
        <title>Draft Whole-Genome Sequence of a Novel Chryseobacterium viscerum Strain Isolated from Fresh Water at Dripping Springs, New Mexico.</title>
        <authorList>
            <person name="Kyndt J.A."/>
            <person name="Moore T.C."/>
        </authorList>
    </citation>
    <scope>NUCLEOTIDE SEQUENCE [LARGE SCALE GENOMIC DNA]</scope>
    <source>
        <strain evidence="15 18">DPS</strain>
    </source>
</reference>
<comment type="cofactor">
    <cofactor evidence="1">
        <name>heme b</name>
        <dbReference type="ChEBI" id="CHEBI:60344"/>
    </cofactor>
</comment>
<comment type="subcellular location">
    <subcellularLocation>
        <location evidence="2">Cell membrane</location>
        <topology evidence="2">Multi-pass membrane protein</topology>
    </subcellularLocation>
</comment>
<evidence type="ECO:0000259" key="14">
    <source>
        <dbReference type="Pfam" id="PF01292"/>
    </source>
</evidence>